<comment type="caution">
    <text evidence="1">The sequence shown here is derived from an EMBL/GenBank/DDBJ whole genome shotgun (WGS) entry which is preliminary data.</text>
</comment>
<evidence type="ECO:0000313" key="2">
    <source>
        <dbReference type="Proteomes" id="UP001225072"/>
    </source>
</evidence>
<gene>
    <name evidence="1" type="ORF">QE404_000119</name>
</gene>
<evidence type="ECO:0000313" key="1">
    <source>
        <dbReference type="EMBL" id="MDQ1094972.1"/>
    </source>
</evidence>
<proteinExistence type="predicted"/>
<keyword evidence="2" id="KW-1185">Reference proteome</keyword>
<sequence>MDFKTLHIGKLIKKKVAESDLEISRICSFLKLDEEEVNLMYQSANIKTEVLLRWSKLLKYDFFRLYSQHLILYSPPQGNNYIKKAPHKSKLPEFRKNIYTQEVIDFILELIYTEKKTKMEIVEEYRIPKTTLYKWISKNKSK</sequence>
<dbReference type="RefSeq" id="WP_307445281.1">
    <property type="nucleotide sequence ID" value="NZ_JAUTAL010000001.1"/>
</dbReference>
<reference evidence="1 2" key="1">
    <citation type="submission" date="2023-07" db="EMBL/GenBank/DDBJ databases">
        <title>Functional and genomic diversity of the sorghum phyllosphere microbiome.</title>
        <authorList>
            <person name="Shade A."/>
        </authorList>
    </citation>
    <scope>NUCLEOTIDE SEQUENCE [LARGE SCALE GENOMIC DNA]</scope>
    <source>
        <strain evidence="1 2">SORGH_AS_1064</strain>
    </source>
</reference>
<organism evidence="1 2">
    <name type="scientific">Chryseobacterium camelliae</name>
    <dbReference type="NCBI Taxonomy" id="1265445"/>
    <lineage>
        <taxon>Bacteria</taxon>
        <taxon>Pseudomonadati</taxon>
        <taxon>Bacteroidota</taxon>
        <taxon>Flavobacteriia</taxon>
        <taxon>Flavobacteriales</taxon>
        <taxon>Weeksellaceae</taxon>
        <taxon>Chryseobacterium group</taxon>
        <taxon>Chryseobacterium</taxon>
    </lineage>
</organism>
<name>A0ABU0TD08_9FLAO</name>
<dbReference type="Proteomes" id="UP001225072">
    <property type="component" value="Unassembled WGS sequence"/>
</dbReference>
<accession>A0ABU0TD08</accession>
<protein>
    <recommendedName>
        <fullName evidence="3">Transposase</fullName>
    </recommendedName>
</protein>
<evidence type="ECO:0008006" key="3">
    <source>
        <dbReference type="Google" id="ProtNLM"/>
    </source>
</evidence>
<dbReference type="EMBL" id="JAUTAL010000001">
    <property type="protein sequence ID" value="MDQ1094972.1"/>
    <property type="molecule type" value="Genomic_DNA"/>
</dbReference>